<gene>
    <name evidence="2" type="ORF">EDD76_107236</name>
</gene>
<protein>
    <submittedName>
        <fullName evidence="2">Methyltransferase FkbM-like protein</fullName>
    </submittedName>
</protein>
<keyword evidence="2" id="KW-0808">Transferase</keyword>
<dbReference type="GO" id="GO:0032259">
    <property type="term" value="P:methylation"/>
    <property type="evidence" value="ECO:0007669"/>
    <property type="project" value="UniProtKB-KW"/>
</dbReference>
<accession>A0A4R1QYS7</accession>
<proteinExistence type="predicted"/>
<reference evidence="2 3" key="1">
    <citation type="submission" date="2019-03" db="EMBL/GenBank/DDBJ databases">
        <title>Genomic Encyclopedia of Type Strains, Phase IV (KMG-IV): sequencing the most valuable type-strain genomes for metagenomic binning, comparative biology and taxonomic classification.</title>
        <authorList>
            <person name="Goeker M."/>
        </authorList>
    </citation>
    <scope>NUCLEOTIDE SEQUENCE [LARGE SCALE GENOMIC DNA]</scope>
    <source>
        <strain evidence="2 3">DSM 100556</strain>
    </source>
</reference>
<dbReference type="OrthoDB" id="5329963at2"/>
<dbReference type="Proteomes" id="UP000295718">
    <property type="component" value="Unassembled WGS sequence"/>
</dbReference>
<dbReference type="RefSeq" id="WP_051869505.1">
    <property type="nucleotide sequence ID" value="NZ_JPNB01000002.1"/>
</dbReference>
<dbReference type="STRING" id="1469948.GCA_000732725_02356"/>
<dbReference type="Gene3D" id="3.40.50.150">
    <property type="entry name" value="Vaccinia Virus protein VP39"/>
    <property type="match status" value="2"/>
</dbReference>
<dbReference type="Pfam" id="PF05050">
    <property type="entry name" value="Methyltransf_21"/>
    <property type="match status" value="1"/>
</dbReference>
<organism evidence="2 3">
    <name type="scientific">Kineothrix alysoides</name>
    <dbReference type="NCBI Taxonomy" id="1469948"/>
    <lineage>
        <taxon>Bacteria</taxon>
        <taxon>Bacillati</taxon>
        <taxon>Bacillota</taxon>
        <taxon>Clostridia</taxon>
        <taxon>Lachnospirales</taxon>
        <taxon>Lachnospiraceae</taxon>
        <taxon>Kineothrix</taxon>
    </lineage>
</organism>
<dbReference type="InterPro" id="IPR029063">
    <property type="entry name" value="SAM-dependent_MTases_sf"/>
</dbReference>
<dbReference type="InterPro" id="IPR006342">
    <property type="entry name" value="FkbM_mtfrase"/>
</dbReference>
<evidence type="ECO:0000313" key="2">
    <source>
        <dbReference type="EMBL" id="TCL58120.1"/>
    </source>
</evidence>
<evidence type="ECO:0000259" key="1">
    <source>
        <dbReference type="Pfam" id="PF05050"/>
    </source>
</evidence>
<comment type="caution">
    <text evidence="2">The sequence shown here is derived from an EMBL/GenBank/DDBJ whole genome shotgun (WGS) entry which is preliminary data.</text>
</comment>
<dbReference type="SUPFAM" id="SSF53335">
    <property type="entry name" value="S-adenosyl-L-methionine-dependent methyltransferases"/>
    <property type="match status" value="1"/>
</dbReference>
<dbReference type="AlphaFoldDB" id="A0A4R1QYS7"/>
<dbReference type="EMBL" id="SLUO01000007">
    <property type="protein sequence ID" value="TCL58120.1"/>
    <property type="molecule type" value="Genomic_DNA"/>
</dbReference>
<keyword evidence="3" id="KW-1185">Reference proteome</keyword>
<keyword evidence="2" id="KW-0489">Methyltransferase</keyword>
<feature type="domain" description="Methyltransferase FkbM" evidence="1">
    <location>
        <begin position="262"/>
        <end position="297"/>
    </location>
</feature>
<sequence length="360" mass="42072">MLRIFIWGTGKIAEDLLEQYNVYDEYELLGFIDNNLQKQGKAFGDKEIFSPSVLYDVKPDKIVILSDYYDEISRQIIHMFPDMQNLIENKNYFYKKSILRRYDNVDDIEIKTVLKYIKENELQVFNYDFADKYKYLKVDITYDNNCGMYYVYHQGKKLYFAKVLDTELKVKEYYKSLLVEQDEASPHRYLTPQFDVNEGDVVVDIGVAEGNFSLEIIEKASKVYIIETDNGWIEALKETFKDYQEKVVIIQKYVTSINENKNATLDSLIKEPVNFIKMDIEGNEWDALLGAENLIRNSEKLKCAVCSYHADFDEVLIRDVLGRYGLECSVTPGYMWFPAAGRKAYISLKLCRGLVLGIKR</sequence>
<name>A0A4R1QYS7_9FIRM</name>
<evidence type="ECO:0000313" key="3">
    <source>
        <dbReference type="Proteomes" id="UP000295718"/>
    </source>
</evidence>
<dbReference type="GO" id="GO:0008168">
    <property type="term" value="F:methyltransferase activity"/>
    <property type="evidence" value="ECO:0007669"/>
    <property type="project" value="UniProtKB-KW"/>
</dbReference>
<dbReference type="Gene3D" id="3.40.50.720">
    <property type="entry name" value="NAD(P)-binding Rossmann-like Domain"/>
    <property type="match status" value="1"/>
</dbReference>